<proteinExistence type="predicted"/>
<evidence type="ECO:0000313" key="2">
    <source>
        <dbReference type="Proteomes" id="UP001576780"/>
    </source>
</evidence>
<organism evidence="1 2">
    <name type="scientific">Floridaenema evergladense BLCC-F167</name>
    <dbReference type="NCBI Taxonomy" id="3153639"/>
    <lineage>
        <taxon>Bacteria</taxon>
        <taxon>Bacillati</taxon>
        <taxon>Cyanobacteriota</taxon>
        <taxon>Cyanophyceae</taxon>
        <taxon>Oscillatoriophycideae</taxon>
        <taxon>Aerosakkonematales</taxon>
        <taxon>Aerosakkonemataceae</taxon>
        <taxon>Floridanema</taxon>
        <taxon>Floridanema evergladense</taxon>
    </lineage>
</organism>
<dbReference type="Pfam" id="PF04255">
    <property type="entry name" value="DUF433"/>
    <property type="match status" value="1"/>
</dbReference>
<dbReference type="InterPro" id="IPR009057">
    <property type="entry name" value="Homeodomain-like_sf"/>
</dbReference>
<comment type="caution">
    <text evidence="1">The sequence shown here is derived from an EMBL/GenBank/DDBJ whole genome shotgun (WGS) entry which is preliminary data.</text>
</comment>
<sequence length="96" mass="10483">MAIFTDIGTLIVSTPEICGGRPRIAGHRITVELIAVEHKAGITPEEIVKERPQLTLAQVHAALAYYYANQAEIDASIAAEEAEWERLKAEDKAGKL</sequence>
<keyword evidence="2" id="KW-1185">Reference proteome</keyword>
<name>A0ABV4WS64_9CYAN</name>
<dbReference type="PANTHER" id="PTHR34849:SF1">
    <property type="entry name" value="SLR0770 PROTEIN"/>
    <property type="match status" value="1"/>
</dbReference>
<accession>A0ABV4WS64</accession>
<dbReference type="RefSeq" id="WP_413280258.1">
    <property type="nucleotide sequence ID" value="NZ_JBHFNT010000229.1"/>
</dbReference>
<dbReference type="PANTHER" id="PTHR34849">
    <property type="entry name" value="SSL5025 PROTEIN"/>
    <property type="match status" value="1"/>
</dbReference>
<dbReference type="Proteomes" id="UP001576780">
    <property type="component" value="Unassembled WGS sequence"/>
</dbReference>
<protein>
    <submittedName>
        <fullName evidence="1">DUF433 domain-containing protein</fullName>
    </submittedName>
</protein>
<evidence type="ECO:0000313" key="1">
    <source>
        <dbReference type="EMBL" id="MFB2837921.1"/>
    </source>
</evidence>
<dbReference type="Gene3D" id="1.10.10.10">
    <property type="entry name" value="Winged helix-like DNA-binding domain superfamily/Winged helix DNA-binding domain"/>
    <property type="match status" value="1"/>
</dbReference>
<dbReference type="EMBL" id="JBHFNT010000229">
    <property type="protein sequence ID" value="MFB2837921.1"/>
    <property type="molecule type" value="Genomic_DNA"/>
</dbReference>
<gene>
    <name evidence="1" type="ORF">ACE1CA_25755</name>
</gene>
<dbReference type="InterPro" id="IPR007367">
    <property type="entry name" value="DUF433"/>
</dbReference>
<dbReference type="SUPFAM" id="SSF46689">
    <property type="entry name" value="Homeodomain-like"/>
    <property type="match status" value="1"/>
</dbReference>
<reference evidence="1 2" key="1">
    <citation type="submission" date="2024-09" db="EMBL/GenBank/DDBJ databases">
        <title>Floridaenema gen nov. (Aerosakkonemataceae, Aerosakkonematales ord. nov., Cyanobacteria) from benthic tropical and subtropical fresh waters, with the description of four new species.</title>
        <authorList>
            <person name="Moretto J.A."/>
            <person name="Berthold D.E."/>
            <person name="Lefler F.W."/>
            <person name="Huang I.-S."/>
            <person name="Laughinghouse H. IV."/>
        </authorList>
    </citation>
    <scope>NUCLEOTIDE SEQUENCE [LARGE SCALE GENOMIC DNA]</scope>
    <source>
        <strain evidence="1 2">BLCC-F167</strain>
    </source>
</reference>
<dbReference type="InterPro" id="IPR036388">
    <property type="entry name" value="WH-like_DNA-bd_sf"/>
</dbReference>